<dbReference type="InParanoid" id="A0A0D1XTY9"/>
<name>A0A0D1XTY9_9PEZI</name>
<dbReference type="VEuPathDB" id="FungiDB:PV09_02719"/>
<organism evidence="1 2">
    <name type="scientific">Verruconis gallopava</name>
    <dbReference type="NCBI Taxonomy" id="253628"/>
    <lineage>
        <taxon>Eukaryota</taxon>
        <taxon>Fungi</taxon>
        <taxon>Dikarya</taxon>
        <taxon>Ascomycota</taxon>
        <taxon>Pezizomycotina</taxon>
        <taxon>Dothideomycetes</taxon>
        <taxon>Pleosporomycetidae</taxon>
        <taxon>Venturiales</taxon>
        <taxon>Sympoventuriaceae</taxon>
        <taxon>Verruconis</taxon>
    </lineage>
</organism>
<dbReference type="HOGENOM" id="CLU_052690_0_0_1"/>
<keyword evidence="2" id="KW-1185">Reference proteome</keyword>
<accession>A0A0D1XTY9</accession>
<proteinExistence type="predicted"/>
<dbReference type="Proteomes" id="UP000053259">
    <property type="component" value="Unassembled WGS sequence"/>
</dbReference>
<dbReference type="RefSeq" id="XP_016216115.1">
    <property type="nucleotide sequence ID" value="XM_016355809.1"/>
</dbReference>
<dbReference type="STRING" id="253628.A0A0D1XTY9"/>
<evidence type="ECO:0000313" key="2">
    <source>
        <dbReference type="Proteomes" id="UP000053259"/>
    </source>
</evidence>
<dbReference type="AlphaFoldDB" id="A0A0D1XTY9"/>
<protein>
    <submittedName>
        <fullName evidence="1">Uncharacterized protein</fullName>
    </submittedName>
</protein>
<reference evidence="1 2" key="1">
    <citation type="submission" date="2015-01" db="EMBL/GenBank/DDBJ databases">
        <title>The Genome Sequence of Ochroconis gallopava CBS43764.</title>
        <authorList>
            <consortium name="The Broad Institute Genomics Platform"/>
            <person name="Cuomo C."/>
            <person name="de Hoog S."/>
            <person name="Gorbushina A."/>
            <person name="Stielow B."/>
            <person name="Teixiera M."/>
            <person name="Abouelleil A."/>
            <person name="Chapman S.B."/>
            <person name="Priest M."/>
            <person name="Young S.K."/>
            <person name="Wortman J."/>
            <person name="Nusbaum C."/>
            <person name="Birren B."/>
        </authorList>
    </citation>
    <scope>NUCLEOTIDE SEQUENCE [LARGE SCALE GENOMIC DNA]</scope>
    <source>
        <strain evidence="1 2">CBS 43764</strain>
    </source>
</reference>
<sequence>MLPPISPNVLENNPKFKALYTNLAGSRLNADGSTRLIKQQRAQAELEKQLVTARRDAAQRTLLKDALRAVSLRMNDLPPELIETCHIISAQLEDALSPSDLDILTDDIDYFVSHIKPVASEVSKQLEDSALLLAKLALADVNISQDAQALSQLTTHASALQETIANQTASISLTRTRITELGDQIHAAYRDLFETSIRIIEQTIHGSISRGTKAKAEHLAVVAKGMELKLQILAQTDSILTDPALQSDLEEYKSRLENADADLSSRAAAAEKALSEYERAGKGMTEIAKRYADLMKACDGVRDEIQKLESRSSDVD</sequence>
<dbReference type="EMBL" id="KN847535">
    <property type="protein sequence ID" value="KIW06246.1"/>
    <property type="molecule type" value="Genomic_DNA"/>
</dbReference>
<gene>
    <name evidence="1" type="ORF">PV09_02719</name>
</gene>
<dbReference type="OrthoDB" id="66964at2759"/>
<dbReference type="GeneID" id="27310692"/>
<evidence type="ECO:0000313" key="1">
    <source>
        <dbReference type="EMBL" id="KIW06246.1"/>
    </source>
</evidence>